<feature type="compositionally biased region" description="Basic and acidic residues" evidence="2">
    <location>
        <begin position="1"/>
        <end position="11"/>
    </location>
</feature>
<dbReference type="PANTHER" id="PTHR11699">
    <property type="entry name" value="ALDEHYDE DEHYDROGENASE-RELATED"/>
    <property type="match status" value="1"/>
</dbReference>
<evidence type="ECO:0000313" key="5">
    <source>
        <dbReference type="Proteomes" id="UP000000657"/>
    </source>
</evidence>
<dbReference type="PROSITE" id="PS00070">
    <property type="entry name" value="ALDEHYDE_DEHYDR_CYS"/>
    <property type="match status" value="1"/>
</dbReference>
<dbReference type="HOGENOM" id="CLU_005391_1_0_11"/>
<dbReference type="InterPro" id="IPR015590">
    <property type="entry name" value="Aldehyde_DH_dom"/>
</dbReference>
<dbReference type="InterPro" id="IPR016162">
    <property type="entry name" value="Ald_DH_N"/>
</dbReference>
<evidence type="ECO:0000256" key="1">
    <source>
        <dbReference type="ARBA" id="ARBA00023002"/>
    </source>
</evidence>
<dbReference type="eggNOG" id="COG1012">
    <property type="taxonomic scope" value="Bacteria"/>
</dbReference>
<evidence type="ECO:0000313" key="4">
    <source>
        <dbReference type="EMBL" id="CAJ61765.1"/>
    </source>
</evidence>
<dbReference type="Gene3D" id="3.40.605.10">
    <property type="entry name" value="Aldehyde Dehydrogenase, Chain A, domain 1"/>
    <property type="match status" value="1"/>
</dbReference>
<keyword evidence="5" id="KW-1185">Reference proteome</keyword>
<protein>
    <submittedName>
        <fullName evidence="4">NAD+-dependent betaine aldehyde dehydrogenase</fullName>
        <ecNumber evidence="4">1.2.1.3</ecNumber>
    </submittedName>
</protein>
<dbReference type="AlphaFoldDB" id="Q0RL40"/>
<proteinExistence type="predicted"/>
<dbReference type="Pfam" id="PF00171">
    <property type="entry name" value="Aldedh"/>
    <property type="match status" value="1"/>
</dbReference>
<dbReference type="SUPFAM" id="SSF53720">
    <property type="entry name" value="ALDH-like"/>
    <property type="match status" value="1"/>
</dbReference>
<dbReference type="InterPro" id="IPR016163">
    <property type="entry name" value="Ald_DH_C"/>
</dbReference>
<dbReference type="Gene3D" id="3.40.309.10">
    <property type="entry name" value="Aldehyde Dehydrogenase, Chain A, domain 2"/>
    <property type="match status" value="1"/>
</dbReference>
<dbReference type="InterPro" id="IPR016160">
    <property type="entry name" value="Ald_DH_CS_CYS"/>
</dbReference>
<dbReference type="EMBL" id="CT573213">
    <property type="protein sequence ID" value="CAJ61765.1"/>
    <property type="molecule type" value="Genomic_DNA"/>
</dbReference>
<dbReference type="STRING" id="326424.FRAAL3121"/>
<evidence type="ECO:0000256" key="2">
    <source>
        <dbReference type="SAM" id="MobiDB-lite"/>
    </source>
</evidence>
<feature type="domain" description="Aldehyde dehydrogenase" evidence="3">
    <location>
        <begin position="37"/>
        <end position="500"/>
    </location>
</feature>
<dbReference type="Proteomes" id="UP000000657">
    <property type="component" value="Chromosome"/>
</dbReference>
<evidence type="ECO:0000259" key="3">
    <source>
        <dbReference type="Pfam" id="PF00171"/>
    </source>
</evidence>
<sequence>MGARPHPEPGPEPHLGWSGRVTTTSDRPVLVAGAWDAGAHDTWIPVLDPADLRRVVARVPALDAADIARTYDAAEAGARSWRAAGPLERGAVLLRAAGLLRERAADIARDLVLEMGKTLAEATGEVGKAADFFEYYGSMARAPHGYELPDGRPNTSIAVRYEPVGIVLAITPWNDPLLTPARKLAPALGAGNAVVLKPATDTPLVSLHLAHALLDAGLPANVLSVVTGRGRDISGPLLADRRLAAVTFTGSNEVGLAIMRTVAGRNLRVQTEMGGKNATAVLADADLDLAADTIAAAAFAQAGQRCTATSRLVVDGAVRDDLLAALGRRVAALRLGPGLDAGTTMGPVVNTSQRDSVLDHVARARAEGATLLAGGGTPADDGLRHGCFVEPTILGDVTPAMSIWRDEVFGPVLAVRTVDGFDEAVDAVNDSVYGLSASLFTRDLGAAHLFLDRADAGQVAVNLPTSGWDVHHPFGGFRESGSPFKEQGLEALHFYRRAKTTAIRFR</sequence>
<gene>
    <name evidence="4" type="ordered locus">FRAAL3121</name>
</gene>
<organism evidence="4 5">
    <name type="scientific">Frankia alni (strain DSM 45986 / CECT 9034 / ACN14a)</name>
    <dbReference type="NCBI Taxonomy" id="326424"/>
    <lineage>
        <taxon>Bacteria</taxon>
        <taxon>Bacillati</taxon>
        <taxon>Actinomycetota</taxon>
        <taxon>Actinomycetes</taxon>
        <taxon>Frankiales</taxon>
        <taxon>Frankiaceae</taxon>
        <taxon>Frankia</taxon>
    </lineage>
</organism>
<reference evidence="4 5" key="1">
    <citation type="journal article" date="2007" name="Genome Res.">
        <title>Genome characteristics of facultatively symbiotic Frankia sp. strains reflect host range and host plant biogeography.</title>
        <authorList>
            <person name="Normand P."/>
            <person name="Lapierre P."/>
            <person name="Tisa L.S."/>
            <person name="Gogarten J.P."/>
            <person name="Alloisio N."/>
            <person name="Bagnarol E."/>
            <person name="Bassi C.A."/>
            <person name="Berry A.M."/>
            <person name="Bickhart D.M."/>
            <person name="Choisne N."/>
            <person name="Couloux A."/>
            <person name="Cournoyer B."/>
            <person name="Cruveiller S."/>
            <person name="Daubin V."/>
            <person name="Demange N."/>
            <person name="Francino M.P."/>
            <person name="Goltsman E."/>
            <person name="Huang Y."/>
            <person name="Kopp O.R."/>
            <person name="Labarre L."/>
            <person name="Lapidus A."/>
            <person name="Lavire C."/>
            <person name="Marechal J."/>
            <person name="Martinez M."/>
            <person name="Mastronunzio J.E."/>
            <person name="Mullin B.C."/>
            <person name="Niemann J."/>
            <person name="Pujic P."/>
            <person name="Rawnsley T."/>
            <person name="Rouy Z."/>
            <person name="Schenowitz C."/>
            <person name="Sellstedt A."/>
            <person name="Tavares F."/>
            <person name="Tomkins J.P."/>
            <person name="Vallenet D."/>
            <person name="Valverde C."/>
            <person name="Wall L.G."/>
            <person name="Wang Y."/>
            <person name="Medigue C."/>
            <person name="Benson D.R."/>
        </authorList>
    </citation>
    <scope>NUCLEOTIDE SEQUENCE [LARGE SCALE GENOMIC DNA]</scope>
    <source>
        <strain evidence="5">DSM 45986 / CECT 9034 / ACN14a</strain>
    </source>
</reference>
<keyword evidence="1 4" id="KW-0560">Oxidoreductase</keyword>
<name>Q0RL40_FRAAA</name>
<feature type="region of interest" description="Disordered" evidence="2">
    <location>
        <begin position="1"/>
        <end position="21"/>
    </location>
</feature>
<dbReference type="InterPro" id="IPR016161">
    <property type="entry name" value="Ald_DH/histidinol_DH"/>
</dbReference>
<dbReference type="EC" id="1.2.1.3" evidence="4"/>
<dbReference type="KEGG" id="fal:FRAAL3121"/>
<accession>Q0RL40</accession>
<dbReference type="GO" id="GO:0004029">
    <property type="term" value="F:aldehyde dehydrogenase (NAD+) activity"/>
    <property type="evidence" value="ECO:0007669"/>
    <property type="project" value="UniProtKB-EC"/>
</dbReference>